<feature type="compositionally biased region" description="Polar residues" evidence="2">
    <location>
        <begin position="37"/>
        <end position="60"/>
    </location>
</feature>
<feature type="region of interest" description="Disordered" evidence="2">
    <location>
        <begin position="1"/>
        <end position="110"/>
    </location>
</feature>
<dbReference type="GO" id="GO:0003677">
    <property type="term" value="F:DNA binding"/>
    <property type="evidence" value="ECO:0007669"/>
    <property type="project" value="InterPro"/>
</dbReference>
<evidence type="ECO:0000256" key="2">
    <source>
        <dbReference type="SAM" id="MobiDB-lite"/>
    </source>
</evidence>
<dbReference type="GO" id="GO:0046982">
    <property type="term" value="F:protein heterodimerization activity"/>
    <property type="evidence" value="ECO:0007669"/>
    <property type="project" value="InterPro"/>
</dbReference>
<dbReference type="EMBL" id="KY124445">
    <property type="protein sequence ID" value="ARC76727.1"/>
    <property type="molecule type" value="Genomic_DNA"/>
</dbReference>
<dbReference type="InterPro" id="IPR000164">
    <property type="entry name" value="Histone_H3/CENP-A"/>
</dbReference>
<proteinExistence type="inferred from homology"/>
<name>A0A1V0HRN4_9MUSC</name>
<evidence type="ECO:0000256" key="1">
    <source>
        <dbReference type="ARBA" id="ARBA00010343"/>
    </source>
</evidence>
<dbReference type="SUPFAM" id="SSF47113">
    <property type="entry name" value="Histone-fold"/>
    <property type="match status" value="1"/>
</dbReference>
<dbReference type="SMART" id="SM00428">
    <property type="entry name" value="H3"/>
    <property type="match status" value="1"/>
</dbReference>
<dbReference type="InterPro" id="IPR007125">
    <property type="entry name" value="H2A/H2B/H3"/>
</dbReference>
<feature type="compositionally biased region" description="Polar residues" evidence="2">
    <location>
        <begin position="12"/>
        <end position="21"/>
    </location>
</feature>
<dbReference type="PANTHER" id="PTHR45810">
    <property type="entry name" value="HISTONE H3.2"/>
    <property type="match status" value="1"/>
</dbReference>
<dbReference type="Pfam" id="PF00125">
    <property type="entry name" value="Histone"/>
    <property type="match status" value="1"/>
</dbReference>
<accession>A0A1V0HRN4</accession>
<feature type="compositionally biased region" description="Polar residues" evidence="2">
    <location>
        <begin position="71"/>
        <end position="82"/>
    </location>
</feature>
<reference evidence="4" key="1">
    <citation type="journal article" date="2017" name="Mol. Biol. Evol.">
        <title>Recurrent gene duplication leads to diverse repertoires of centromeric histones in Drosophila species.</title>
        <authorList>
            <person name="Kursel L.E."/>
            <person name="Malik H.S."/>
        </authorList>
    </citation>
    <scope>NUCLEOTIDE SEQUENCE</scope>
    <source>
        <strain evidence="4">14028-0671.02</strain>
    </source>
</reference>
<comment type="similarity">
    <text evidence="1">Belongs to the histone H3 family.</text>
</comment>
<dbReference type="Gene3D" id="1.10.20.10">
    <property type="entry name" value="Histone, subunit A"/>
    <property type="match status" value="1"/>
</dbReference>
<dbReference type="PANTHER" id="PTHR45810:SF1">
    <property type="entry name" value="HISTONE H3-LIKE CENTROMERIC PROTEIN A"/>
    <property type="match status" value="1"/>
</dbReference>
<dbReference type="InterPro" id="IPR009072">
    <property type="entry name" value="Histone-fold"/>
</dbReference>
<sequence length="202" mass="22681">MGPLPTAHQGAGDSNNESVSFLSPEASENDTDYGLEFSTSRLLSQNANNRRSSTLRSPANSKHREDHENRSLSARQQQNHQNPEGGDAGTAGTSSRRRKQRGPISRAARMNREIRRLRACTAPLIPRLPFARLVRELITKSTSSSVRITESALGVLQESSELYLTHRFEDSYLLTRHRGRVTLELRDMVLMAYLIDVTHNRS</sequence>
<dbReference type="AlphaFoldDB" id="A0A1V0HRN4"/>
<evidence type="ECO:0000313" key="4">
    <source>
        <dbReference type="EMBL" id="ARC76727.1"/>
    </source>
</evidence>
<evidence type="ECO:0000259" key="3">
    <source>
        <dbReference type="Pfam" id="PF00125"/>
    </source>
</evidence>
<feature type="domain" description="Core Histone H2A/H2B/H3" evidence="3">
    <location>
        <begin position="109"/>
        <end position="193"/>
    </location>
</feature>
<gene>
    <name evidence="4" type="primary">Cid3</name>
</gene>
<dbReference type="GO" id="GO:0030527">
    <property type="term" value="F:structural constituent of chromatin"/>
    <property type="evidence" value="ECO:0007669"/>
    <property type="project" value="InterPro"/>
</dbReference>
<protein>
    <submittedName>
        <fullName evidence="4">Cid3</fullName>
    </submittedName>
</protein>
<dbReference type="GO" id="GO:0000786">
    <property type="term" value="C:nucleosome"/>
    <property type="evidence" value="ECO:0007669"/>
    <property type="project" value="InterPro"/>
</dbReference>
<organism evidence="4">
    <name type="scientific">Drosophila seguyi</name>
    <dbReference type="NCBI Taxonomy" id="73917"/>
    <lineage>
        <taxon>Eukaryota</taxon>
        <taxon>Metazoa</taxon>
        <taxon>Ecdysozoa</taxon>
        <taxon>Arthropoda</taxon>
        <taxon>Hexapoda</taxon>
        <taxon>Insecta</taxon>
        <taxon>Pterygota</taxon>
        <taxon>Neoptera</taxon>
        <taxon>Endopterygota</taxon>
        <taxon>Diptera</taxon>
        <taxon>Brachycera</taxon>
        <taxon>Muscomorpha</taxon>
        <taxon>Ephydroidea</taxon>
        <taxon>Drosophilidae</taxon>
        <taxon>Drosophila</taxon>
        <taxon>Sophophora</taxon>
    </lineage>
</organism>